<organism evidence="2 3">
    <name type="scientific">Hortaea werneckii EXF-2000</name>
    <dbReference type="NCBI Taxonomy" id="1157616"/>
    <lineage>
        <taxon>Eukaryota</taxon>
        <taxon>Fungi</taxon>
        <taxon>Dikarya</taxon>
        <taxon>Ascomycota</taxon>
        <taxon>Pezizomycotina</taxon>
        <taxon>Dothideomycetes</taxon>
        <taxon>Dothideomycetidae</taxon>
        <taxon>Mycosphaerellales</taxon>
        <taxon>Teratosphaeriaceae</taxon>
        <taxon>Hortaea</taxon>
    </lineage>
</organism>
<dbReference type="Proteomes" id="UP000194280">
    <property type="component" value="Unassembled WGS sequence"/>
</dbReference>
<dbReference type="VEuPathDB" id="FungiDB:BTJ68_13342"/>
<gene>
    <name evidence="2" type="ORF">BTJ68_13342</name>
</gene>
<reference evidence="2 3" key="1">
    <citation type="submission" date="2017-01" db="EMBL/GenBank/DDBJ databases">
        <title>The recent genome duplication of the halophilic yeast Hortaea werneckii: insights from long-read sequencing.</title>
        <authorList>
            <person name="Sinha S."/>
            <person name="Flibotte S."/>
            <person name="Neira M."/>
            <person name="Lenassi M."/>
            <person name="Gostincar C."/>
            <person name="Stajich J.E."/>
            <person name="Nislow C.E."/>
        </authorList>
    </citation>
    <scope>NUCLEOTIDE SEQUENCE [LARGE SCALE GENOMIC DNA]</scope>
    <source>
        <strain evidence="2 3">EXF-2000</strain>
    </source>
</reference>
<evidence type="ECO:0000313" key="2">
    <source>
        <dbReference type="EMBL" id="OTA24647.1"/>
    </source>
</evidence>
<sequence length="289" mass="31744">MTMKLLHSCFLAICNGVAVSAWYDTFVSDSFNGITPLRRWYNISDARQSPNFTTSTSFPIGPSLTWQYWILTVSLSEVPAQGENATVVPDPRVLFTFYDLHPPGNWTDHLDSGLPMPAVYDDEDEPVSFQFESRMTYWPFSTSATNAYNGQGNCAGVVDLECIRQLETNDTAVFGDTPACPSVSPRWGGTGVVQFVQRPYLNESSAYRLGGFISGVYSAGNRSLIERELNRVHLAVVSGTETHALCLRFKENEVNSSNPGTGPAPSSSPNPVQATLWIVMASTVLCIFL</sequence>
<dbReference type="AlphaFoldDB" id="A0A1Z5SVA0"/>
<dbReference type="OrthoDB" id="3629846at2759"/>
<comment type="caution">
    <text evidence="2">The sequence shown here is derived from an EMBL/GenBank/DDBJ whole genome shotgun (WGS) entry which is preliminary data.</text>
</comment>
<keyword evidence="1" id="KW-0732">Signal</keyword>
<proteinExistence type="predicted"/>
<feature type="chain" id="PRO_5012148085" evidence="1">
    <location>
        <begin position="22"/>
        <end position="289"/>
    </location>
</feature>
<accession>A0A1Z5SVA0</accession>
<protein>
    <submittedName>
        <fullName evidence="2">Uncharacterized protein</fullName>
    </submittedName>
</protein>
<dbReference type="EMBL" id="MUNK01000235">
    <property type="protein sequence ID" value="OTA24647.1"/>
    <property type="molecule type" value="Genomic_DNA"/>
</dbReference>
<keyword evidence="3" id="KW-1185">Reference proteome</keyword>
<name>A0A1Z5SVA0_HORWE</name>
<dbReference type="InParanoid" id="A0A1Z5SVA0"/>
<evidence type="ECO:0000256" key="1">
    <source>
        <dbReference type="SAM" id="SignalP"/>
    </source>
</evidence>
<dbReference type="STRING" id="1157616.A0A1Z5SVA0"/>
<feature type="signal peptide" evidence="1">
    <location>
        <begin position="1"/>
        <end position="21"/>
    </location>
</feature>
<evidence type="ECO:0000313" key="3">
    <source>
        <dbReference type="Proteomes" id="UP000194280"/>
    </source>
</evidence>